<proteinExistence type="predicted"/>
<dbReference type="SUPFAM" id="SSF55785">
    <property type="entry name" value="PYP-like sensor domain (PAS domain)"/>
    <property type="match status" value="1"/>
</dbReference>
<comment type="caution">
    <text evidence="1">The sequence shown here is derived from an EMBL/GenBank/DDBJ whole genome shotgun (WGS) entry which is preliminary data.</text>
</comment>
<evidence type="ECO:0000313" key="2">
    <source>
        <dbReference type="Proteomes" id="UP000264313"/>
    </source>
</evidence>
<gene>
    <name evidence="1" type="ORF">DCW48_03670</name>
</gene>
<accession>A0A351R9N3</accession>
<organism evidence="1 2">
    <name type="scientific">Methylotenera mobilis</name>
    <dbReference type="NCBI Taxonomy" id="359408"/>
    <lineage>
        <taxon>Bacteria</taxon>
        <taxon>Pseudomonadati</taxon>
        <taxon>Pseudomonadota</taxon>
        <taxon>Betaproteobacteria</taxon>
        <taxon>Nitrosomonadales</taxon>
        <taxon>Methylophilaceae</taxon>
        <taxon>Methylotenera</taxon>
    </lineage>
</organism>
<name>A0A351R9N3_9PROT</name>
<dbReference type="Proteomes" id="UP000264313">
    <property type="component" value="Unassembled WGS sequence"/>
</dbReference>
<dbReference type="EMBL" id="DNAA01000089">
    <property type="protein sequence ID" value="HBA08754.1"/>
    <property type="molecule type" value="Genomic_DNA"/>
</dbReference>
<sequence>MNTSSTAPQINNLTASNLFSHDEYQHDAAGLNLPVLTIYDNGMIRNCSDAAIELLGCSLDKLRWRHISTFFPQLADMAIIQGGKINPNLRFLSHIGYSFDVINMRGVHIACALFFNEVEHFDRHYLRVIFRPVEPQYATL</sequence>
<dbReference type="AlphaFoldDB" id="A0A351R9N3"/>
<dbReference type="InterPro" id="IPR035965">
    <property type="entry name" value="PAS-like_dom_sf"/>
</dbReference>
<evidence type="ECO:0008006" key="3">
    <source>
        <dbReference type="Google" id="ProtNLM"/>
    </source>
</evidence>
<protein>
    <recommendedName>
        <fullName evidence="3">PAS domain-containing protein</fullName>
    </recommendedName>
</protein>
<reference evidence="1 2" key="1">
    <citation type="journal article" date="2018" name="Nat. Biotechnol.">
        <title>A standardized bacterial taxonomy based on genome phylogeny substantially revises the tree of life.</title>
        <authorList>
            <person name="Parks D.H."/>
            <person name="Chuvochina M."/>
            <person name="Waite D.W."/>
            <person name="Rinke C."/>
            <person name="Skarshewski A."/>
            <person name="Chaumeil P.A."/>
            <person name="Hugenholtz P."/>
        </authorList>
    </citation>
    <scope>NUCLEOTIDE SEQUENCE [LARGE SCALE GENOMIC DNA]</scope>
    <source>
        <strain evidence="1">UBA9958</strain>
    </source>
</reference>
<evidence type="ECO:0000313" key="1">
    <source>
        <dbReference type="EMBL" id="HBA08754.1"/>
    </source>
</evidence>
<dbReference type="STRING" id="1132855.GCA_000384255_01200"/>